<keyword evidence="4" id="KW-0548">Nucleotidyltransferase</keyword>
<dbReference type="CDD" id="cd05403">
    <property type="entry name" value="NT_KNTase_like"/>
    <property type="match status" value="1"/>
</dbReference>
<evidence type="ECO:0000259" key="10">
    <source>
        <dbReference type="Pfam" id="PF01909"/>
    </source>
</evidence>
<reference evidence="12" key="1">
    <citation type="submission" date="2019-04" db="EMBL/GenBank/DDBJ databases">
        <title>Draft genome sequence of Pseudonocardiaceae bacterium SL3-2-4.</title>
        <authorList>
            <person name="Ningsih F."/>
            <person name="Yokota A."/>
            <person name="Sakai Y."/>
            <person name="Nanatani K."/>
            <person name="Yabe S."/>
            <person name="Oetari A."/>
            <person name="Sjamsuridzal W."/>
        </authorList>
    </citation>
    <scope>NUCLEOTIDE SEQUENCE [LARGE SCALE GENOMIC DNA]</scope>
    <source>
        <strain evidence="12">SL3-2-4</strain>
    </source>
</reference>
<dbReference type="GO" id="GO:0005524">
    <property type="term" value="F:ATP binding"/>
    <property type="evidence" value="ECO:0007669"/>
    <property type="project" value="UniProtKB-KW"/>
</dbReference>
<evidence type="ECO:0000256" key="7">
    <source>
        <dbReference type="ARBA" id="ARBA00022840"/>
    </source>
</evidence>
<keyword evidence="12" id="KW-1185">Reference proteome</keyword>
<keyword evidence="8" id="KW-0460">Magnesium</keyword>
<evidence type="ECO:0000256" key="1">
    <source>
        <dbReference type="ARBA" id="ARBA00001946"/>
    </source>
</evidence>
<dbReference type="Pfam" id="PF01909">
    <property type="entry name" value="NTP_transf_2"/>
    <property type="match status" value="1"/>
</dbReference>
<gene>
    <name evidence="11" type="ORF">GTS_13900</name>
</gene>
<dbReference type="Gene3D" id="3.30.460.10">
    <property type="entry name" value="Beta Polymerase, domain 2"/>
    <property type="match status" value="1"/>
</dbReference>
<dbReference type="PANTHER" id="PTHR33571:SF12">
    <property type="entry name" value="BSL3053 PROTEIN"/>
    <property type="match status" value="1"/>
</dbReference>
<proteinExistence type="inferred from homology"/>
<dbReference type="PANTHER" id="PTHR33571">
    <property type="entry name" value="SSL8005 PROTEIN"/>
    <property type="match status" value="1"/>
</dbReference>
<organism evidence="11 12">
    <name type="scientific">Gandjariella thermophila</name>
    <dbReference type="NCBI Taxonomy" id="1931992"/>
    <lineage>
        <taxon>Bacteria</taxon>
        <taxon>Bacillati</taxon>
        <taxon>Actinomycetota</taxon>
        <taxon>Actinomycetes</taxon>
        <taxon>Pseudonocardiales</taxon>
        <taxon>Pseudonocardiaceae</taxon>
        <taxon>Gandjariella</taxon>
    </lineage>
</organism>
<name>A0A4D4J728_9PSEU</name>
<dbReference type="InterPro" id="IPR043519">
    <property type="entry name" value="NT_sf"/>
</dbReference>
<keyword evidence="2" id="KW-1277">Toxin-antitoxin system</keyword>
<feature type="domain" description="Polymerase nucleotidyl transferase" evidence="10">
    <location>
        <begin position="58"/>
        <end position="113"/>
    </location>
</feature>
<evidence type="ECO:0000313" key="11">
    <source>
        <dbReference type="EMBL" id="GDY29757.1"/>
    </source>
</evidence>
<dbReference type="SUPFAM" id="SSF81301">
    <property type="entry name" value="Nucleotidyltransferase"/>
    <property type="match status" value="1"/>
</dbReference>
<accession>A0A4D4J728</accession>
<sequence>MTFAWPSTAQGIRQAHLLYSGSVSRVGSRAQRLRTMLERRSDEVLSVLRCYRASNPRLFGSVARGDAGPESDLDILVDLDPEGGNPLLRIAGTSEELTGLLGVRVDVVCDELLREPVSAAAHAEARAL</sequence>
<keyword evidence="6" id="KW-0547">Nucleotide-binding</keyword>
<evidence type="ECO:0000256" key="6">
    <source>
        <dbReference type="ARBA" id="ARBA00022741"/>
    </source>
</evidence>
<comment type="similarity">
    <text evidence="9">Belongs to the MntA antitoxin family.</text>
</comment>
<dbReference type="GO" id="GO:0046872">
    <property type="term" value="F:metal ion binding"/>
    <property type="evidence" value="ECO:0007669"/>
    <property type="project" value="UniProtKB-KW"/>
</dbReference>
<dbReference type="EMBL" id="BJFL01000004">
    <property type="protein sequence ID" value="GDY29757.1"/>
    <property type="molecule type" value="Genomic_DNA"/>
</dbReference>
<evidence type="ECO:0000256" key="8">
    <source>
        <dbReference type="ARBA" id="ARBA00022842"/>
    </source>
</evidence>
<evidence type="ECO:0000313" key="12">
    <source>
        <dbReference type="Proteomes" id="UP000298860"/>
    </source>
</evidence>
<comment type="caution">
    <text evidence="11">The sequence shown here is derived from an EMBL/GenBank/DDBJ whole genome shotgun (WGS) entry which is preliminary data.</text>
</comment>
<comment type="cofactor">
    <cofactor evidence="1">
        <name>Mg(2+)</name>
        <dbReference type="ChEBI" id="CHEBI:18420"/>
    </cofactor>
</comment>
<evidence type="ECO:0000256" key="9">
    <source>
        <dbReference type="ARBA" id="ARBA00038276"/>
    </source>
</evidence>
<keyword evidence="5" id="KW-0479">Metal-binding</keyword>
<dbReference type="Proteomes" id="UP000298860">
    <property type="component" value="Unassembled WGS sequence"/>
</dbReference>
<dbReference type="InterPro" id="IPR052038">
    <property type="entry name" value="Type-VII_TA_antitoxin"/>
</dbReference>
<protein>
    <recommendedName>
        <fullName evidence="10">Polymerase nucleotidyl transferase domain-containing protein</fullName>
    </recommendedName>
</protein>
<keyword evidence="7" id="KW-0067">ATP-binding</keyword>
<dbReference type="InterPro" id="IPR002934">
    <property type="entry name" value="Polymerase_NTP_transf_dom"/>
</dbReference>
<evidence type="ECO:0000256" key="4">
    <source>
        <dbReference type="ARBA" id="ARBA00022695"/>
    </source>
</evidence>
<evidence type="ECO:0000256" key="2">
    <source>
        <dbReference type="ARBA" id="ARBA00022649"/>
    </source>
</evidence>
<dbReference type="GO" id="GO:0016779">
    <property type="term" value="F:nucleotidyltransferase activity"/>
    <property type="evidence" value="ECO:0007669"/>
    <property type="project" value="UniProtKB-KW"/>
</dbReference>
<evidence type="ECO:0000256" key="3">
    <source>
        <dbReference type="ARBA" id="ARBA00022679"/>
    </source>
</evidence>
<keyword evidence="3" id="KW-0808">Transferase</keyword>
<dbReference type="AlphaFoldDB" id="A0A4D4J728"/>
<evidence type="ECO:0000256" key="5">
    <source>
        <dbReference type="ARBA" id="ARBA00022723"/>
    </source>
</evidence>